<feature type="domain" description="Thioredoxin" evidence="2">
    <location>
        <begin position="30"/>
        <end position="181"/>
    </location>
</feature>
<feature type="chain" id="PRO_5034025867" evidence="1">
    <location>
        <begin position="26"/>
        <end position="202"/>
    </location>
</feature>
<protein>
    <submittedName>
        <fullName evidence="3">Redoxin domain-containing protein</fullName>
    </submittedName>
</protein>
<gene>
    <name evidence="3" type="ORF">IPV69_08005</name>
</gene>
<name>A0A7M2X0K5_9BACT</name>
<evidence type="ECO:0000313" key="3">
    <source>
        <dbReference type="EMBL" id="QOV91288.1"/>
    </source>
</evidence>
<dbReference type="Gene3D" id="3.40.30.10">
    <property type="entry name" value="Glutaredoxin"/>
    <property type="match status" value="1"/>
</dbReference>
<evidence type="ECO:0000259" key="2">
    <source>
        <dbReference type="PROSITE" id="PS51352"/>
    </source>
</evidence>
<organism evidence="3 4">
    <name type="scientific">Humisphaera borealis</name>
    <dbReference type="NCBI Taxonomy" id="2807512"/>
    <lineage>
        <taxon>Bacteria</taxon>
        <taxon>Pseudomonadati</taxon>
        <taxon>Planctomycetota</taxon>
        <taxon>Phycisphaerae</taxon>
        <taxon>Tepidisphaerales</taxon>
        <taxon>Tepidisphaeraceae</taxon>
        <taxon>Humisphaera</taxon>
    </lineage>
</organism>
<dbReference type="PROSITE" id="PS51352">
    <property type="entry name" value="THIOREDOXIN_2"/>
    <property type="match status" value="1"/>
</dbReference>
<dbReference type="AlphaFoldDB" id="A0A7M2X0K5"/>
<dbReference type="SUPFAM" id="SSF52833">
    <property type="entry name" value="Thioredoxin-like"/>
    <property type="match status" value="1"/>
</dbReference>
<dbReference type="InterPro" id="IPR036249">
    <property type="entry name" value="Thioredoxin-like_sf"/>
</dbReference>
<evidence type="ECO:0000256" key="1">
    <source>
        <dbReference type="SAM" id="SignalP"/>
    </source>
</evidence>
<dbReference type="RefSeq" id="WP_206294500.1">
    <property type="nucleotide sequence ID" value="NZ_CP063458.1"/>
</dbReference>
<dbReference type="InterPro" id="IPR047262">
    <property type="entry name" value="PRX-like1"/>
</dbReference>
<dbReference type="Pfam" id="PF00578">
    <property type="entry name" value="AhpC-TSA"/>
    <property type="match status" value="1"/>
</dbReference>
<sequence length="202" mass="21780">MVRTPSKSAASLGLLLLLSAVAWSAASDAKRPATRPADQPVKDVEGRLCHPLSTGGAKAAVVFFLSHDCPISNGYSPEINRICKEFGGDGKVVFHIVHPYEKLSADEARKHAKEFAYTVPVIVDADKQLTRSLRATTTPQVFVLTPDGEVAYSGRIDNLWSGFGKRRTEPTVRDLRDSLSAILAGKPVPNRSTDSIGCPIEP</sequence>
<reference evidence="3 4" key="1">
    <citation type="submission" date="2020-10" db="EMBL/GenBank/DDBJ databases">
        <title>Wide distribution of Phycisphaera-like planctomycetes from WD2101 soil group in peatlands and genome analysis of the first cultivated representative.</title>
        <authorList>
            <person name="Dedysh S.N."/>
            <person name="Beletsky A.V."/>
            <person name="Ivanova A."/>
            <person name="Kulichevskaya I.S."/>
            <person name="Suzina N.E."/>
            <person name="Philippov D.A."/>
            <person name="Rakitin A.L."/>
            <person name="Mardanov A.V."/>
            <person name="Ravin N.V."/>
        </authorList>
    </citation>
    <scope>NUCLEOTIDE SEQUENCE [LARGE SCALE GENOMIC DNA]</scope>
    <source>
        <strain evidence="3 4">M1803</strain>
    </source>
</reference>
<evidence type="ECO:0000313" key="4">
    <source>
        <dbReference type="Proteomes" id="UP000593765"/>
    </source>
</evidence>
<proteinExistence type="predicted"/>
<dbReference type="PANTHER" id="PTHR43640:SF1">
    <property type="entry name" value="THIOREDOXIN-DEPENDENT PEROXIREDOXIN"/>
    <property type="match status" value="1"/>
</dbReference>
<keyword evidence="4" id="KW-1185">Reference proteome</keyword>
<dbReference type="Proteomes" id="UP000593765">
    <property type="component" value="Chromosome"/>
</dbReference>
<dbReference type="KEGG" id="hbs:IPV69_08005"/>
<dbReference type="GO" id="GO:0016491">
    <property type="term" value="F:oxidoreductase activity"/>
    <property type="evidence" value="ECO:0007669"/>
    <property type="project" value="InterPro"/>
</dbReference>
<dbReference type="InterPro" id="IPR013766">
    <property type="entry name" value="Thioredoxin_domain"/>
</dbReference>
<dbReference type="EMBL" id="CP063458">
    <property type="protein sequence ID" value="QOV91288.1"/>
    <property type="molecule type" value="Genomic_DNA"/>
</dbReference>
<feature type="signal peptide" evidence="1">
    <location>
        <begin position="1"/>
        <end position="25"/>
    </location>
</feature>
<dbReference type="PANTHER" id="PTHR43640">
    <property type="entry name" value="OS07G0260300 PROTEIN"/>
    <property type="match status" value="1"/>
</dbReference>
<dbReference type="InterPro" id="IPR000866">
    <property type="entry name" value="AhpC/TSA"/>
</dbReference>
<accession>A0A7M2X0K5</accession>
<dbReference type="GO" id="GO:0016209">
    <property type="term" value="F:antioxidant activity"/>
    <property type="evidence" value="ECO:0007669"/>
    <property type="project" value="InterPro"/>
</dbReference>
<keyword evidence="1" id="KW-0732">Signal</keyword>